<dbReference type="Proteomes" id="UP001497382">
    <property type="component" value="Unassembled WGS sequence"/>
</dbReference>
<evidence type="ECO:0000256" key="1">
    <source>
        <dbReference type="SAM" id="Phobius"/>
    </source>
</evidence>
<evidence type="ECO:0000313" key="3">
    <source>
        <dbReference type="Proteomes" id="UP001497382"/>
    </source>
</evidence>
<dbReference type="AlphaFoldDB" id="A0AAV1Z9N9"/>
<keyword evidence="1" id="KW-0812">Transmembrane</keyword>
<accession>A0AAV1Z9N9</accession>
<protein>
    <submittedName>
        <fullName evidence="2">Uncharacterized protein</fullName>
    </submittedName>
</protein>
<reference evidence="2 3" key="1">
    <citation type="submission" date="2024-04" db="EMBL/GenBank/DDBJ databases">
        <authorList>
            <person name="Rising A."/>
            <person name="Reimegard J."/>
            <person name="Sonavane S."/>
            <person name="Akerstrom W."/>
            <person name="Nylinder S."/>
            <person name="Hedman E."/>
            <person name="Kallberg Y."/>
        </authorList>
    </citation>
    <scope>NUCLEOTIDE SEQUENCE [LARGE SCALE GENOMIC DNA]</scope>
</reference>
<organism evidence="2 3">
    <name type="scientific">Larinioides sclopetarius</name>
    <dbReference type="NCBI Taxonomy" id="280406"/>
    <lineage>
        <taxon>Eukaryota</taxon>
        <taxon>Metazoa</taxon>
        <taxon>Ecdysozoa</taxon>
        <taxon>Arthropoda</taxon>
        <taxon>Chelicerata</taxon>
        <taxon>Arachnida</taxon>
        <taxon>Araneae</taxon>
        <taxon>Araneomorphae</taxon>
        <taxon>Entelegynae</taxon>
        <taxon>Araneoidea</taxon>
        <taxon>Araneidae</taxon>
        <taxon>Larinioides</taxon>
    </lineage>
</organism>
<sequence>MHTLRLEFWIRNLVLRNVGFMWTPLSIILVYYQAVTSESRKRPFVKEYQFQDEVLCSLVNSNSWKFRLIDA</sequence>
<dbReference type="EMBL" id="CAXIEN010000034">
    <property type="protein sequence ID" value="CAL1268424.1"/>
    <property type="molecule type" value="Genomic_DNA"/>
</dbReference>
<name>A0AAV1Z9N9_9ARAC</name>
<evidence type="ECO:0000313" key="2">
    <source>
        <dbReference type="EMBL" id="CAL1268424.1"/>
    </source>
</evidence>
<keyword evidence="1" id="KW-1133">Transmembrane helix</keyword>
<proteinExistence type="predicted"/>
<keyword evidence="1" id="KW-0472">Membrane</keyword>
<comment type="caution">
    <text evidence="2">The sequence shown here is derived from an EMBL/GenBank/DDBJ whole genome shotgun (WGS) entry which is preliminary data.</text>
</comment>
<gene>
    <name evidence="2" type="ORF">LARSCL_LOCUS4161</name>
</gene>
<feature type="transmembrane region" description="Helical" evidence="1">
    <location>
        <begin position="13"/>
        <end position="32"/>
    </location>
</feature>
<keyword evidence="3" id="KW-1185">Reference proteome</keyword>